<dbReference type="Proteomes" id="UP000314982">
    <property type="component" value="Unassembled WGS sequence"/>
</dbReference>
<dbReference type="GO" id="GO:0000422">
    <property type="term" value="P:autophagy of mitochondrion"/>
    <property type="evidence" value="ECO:0007669"/>
    <property type="project" value="TreeGrafter"/>
</dbReference>
<dbReference type="Gene3D" id="3.30.1460.50">
    <property type="match status" value="1"/>
</dbReference>
<feature type="region of interest" description="Disordered" evidence="7">
    <location>
        <begin position="1"/>
        <end position="24"/>
    </location>
</feature>
<evidence type="ECO:0000256" key="5">
    <source>
        <dbReference type="ARBA" id="ARBA00023006"/>
    </source>
</evidence>
<evidence type="ECO:0000313" key="9">
    <source>
        <dbReference type="Proteomes" id="UP000314982"/>
    </source>
</evidence>
<evidence type="ECO:0000256" key="4">
    <source>
        <dbReference type="ARBA" id="ARBA00022786"/>
    </source>
</evidence>
<reference evidence="9" key="1">
    <citation type="submission" date="2018-06" db="EMBL/GenBank/DDBJ databases">
        <title>Genome assembly of Danube salmon.</title>
        <authorList>
            <person name="Macqueen D.J."/>
            <person name="Gundappa M.K."/>
        </authorList>
    </citation>
    <scope>NUCLEOTIDE SEQUENCE [LARGE SCALE GENOMIC DNA]</scope>
</reference>
<keyword evidence="4" id="KW-0833">Ubl conjugation pathway</keyword>
<keyword evidence="5" id="KW-0072">Autophagy</keyword>
<dbReference type="GO" id="GO:0061651">
    <property type="term" value="F:Atg12 conjugating enzyme activity"/>
    <property type="evidence" value="ECO:0007669"/>
    <property type="project" value="TreeGrafter"/>
</dbReference>
<evidence type="ECO:0000256" key="3">
    <source>
        <dbReference type="ARBA" id="ARBA00022679"/>
    </source>
</evidence>
<dbReference type="PANTHER" id="PTHR14957:SF1">
    <property type="entry name" value="UBIQUITIN-LIKE-CONJUGATING ENZYME ATG10"/>
    <property type="match status" value="1"/>
</dbReference>
<dbReference type="Ensembl" id="ENSHHUT00000010604.1">
    <property type="protein sequence ID" value="ENSHHUP00000010276.1"/>
    <property type="gene ID" value="ENSHHUG00000006271.1"/>
</dbReference>
<evidence type="ECO:0000256" key="2">
    <source>
        <dbReference type="ARBA" id="ARBA00021099"/>
    </source>
</evidence>
<dbReference type="GO" id="GO:0000045">
    <property type="term" value="P:autophagosome assembly"/>
    <property type="evidence" value="ECO:0007669"/>
    <property type="project" value="TreeGrafter"/>
</dbReference>
<accession>A0A4W5KE88</accession>
<dbReference type="Pfam" id="PF03987">
    <property type="entry name" value="Autophagy_act_C"/>
    <property type="match status" value="1"/>
</dbReference>
<dbReference type="GeneTree" id="ENSGT00390000000924"/>
<feature type="compositionally biased region" description="Basic and acidic residues" evidence="7">
    <location>
        <begin position="1"/>
        <end position="19"/>
    </location>
</feature>
<comment type="similarity">
    <text evidence="1">Belongs to the ATG10 family.</text>
</comment>
<dbReference type="STRING" id="62062.ENSHHUP00000010276"/>
<evidence type="ECO:0000256" key="6">
    <source>
        <dbReference type="ARBA" id="ARBA00029833"/>
    </source>
</evidence>
<dbReference type="AlphaFoldDB" id="A0A4W5KE88"/>
<reference evidence="8" key="2">
    <citation type="submission" date="2025-08" db="UniProtKB">
        <authorList>
            <consortium name="Ensembl"/>
        </authorList>
    </citation>
    <scope>IDENTIFICATION</scope>
</reference>
<proteinExistence type="inferred from homology"/>
<reference evidence="8" key="3">
    <citation type="submission" date="2025-09" db="UniProtKB">
        <authorList>
            <consortium name="Ensembl"/>
        </authorList>
    </citation>
    <scope>IDENTIFICATION</scope>
</reference>
<evidence type="ECO:0000256" key="7">
    <source>
        <dbReference type="SAM" id="MobiDB-lite"/>
    </source>
</evidence>
<name>A0A4W5KE88_9TELE</name>
<dbReference type="PANTHER" id="PTHR14957">
    <property type="entry name" value="UBIQUITIN-LIKE-CONJUGATING ENZYME ATG10"/>
    <property type="match status" value="1"/>
</dbReference>
<dbReference type="GO" id="GO:0032446">
    <property type="term" value="P:protein modification by small protein conjugation"/>
    <property type="evidence" value="ECO:0007669"/>
    <property type="project" value="TreeGrafter"/>
</dbReference>
<sequence>RSNRDQDEQGTRSDQHQERTSPLFLYDDDEDGGSVCCIQEGSSSGVVLNEYHILYSCSYLTPVLYFRASTLGMSLCLEDVWDSVHPNSRRRLQNGPWDIITQQVGQSFFVLQPCSTKVFMKPVLVCHYQRQVNYIVTWLSVVGPIVGFDIPLSYSPLTQKC</sequence>
<protein>
    <recommendedName>
        <fullName evidence="2">Ubiquitin-like-conjugating enzyme ATG10</fullName>
    </recommendedName>
    <alternativeName>
        <fullName evidence="6">Autophagy-related protein 10</fullName>
    </alternativeName>
</protein>
<dbReference type="GO" id="GO:0005829">
    <property type="term" value="C:cytosol"/>
    <property type="evidence" value="ECO:0007669"/>
    <property type="project" value="TreeGrafter"/>
</dbReference>
<organism evidence="8 9">
    <name type="scientific">Hucho hucho</name>
    <name type="common">huchen</name>
    <dbReference type="NCBI Taxonomy" id="62062"/>
    <lineage>
        <taxon>Eukaryota</taxon>
        <taxon>Metazoa</taxon>
        <taxon>Chordata</taxon>
        <taxon>Craniata</taxon>
        <taxon>Vertebrata</taxon>
        <taxon>Euteleostomi</taxon>
        <taxon>Actinopterygii</taxon>
        <taxon>Neopterygii</taxon>
        <taxon>Teleostei</taxon>
        <taxon>Protacanthopterygii</taxon>
        <taxon>Salmoniformes</taxon>
        <taxon>Salmonidae</taxon>
        <taxon>Salmoninae</taxon>
        <taxon>Hucho</taxon>
    </lineage>
</organism>
<evidence type="ECO:0000256" key="1">
    <source>
        <dbReference type="ARBA" id="ARBA00005696"/>
    </source>
</evidence>
<keyword evidence="9" id="KW-1185">Reference proteome</keyword>
<keyword evidence="3" id="KW-0808">Transferase</keyword>
<evidence type="ECO:0000313" key="8">
    <source>
        <dbReference type="Ensembl" id="ENSHHUP00000010276.1"/>
    </source>
</evidence>
<dbReference type="InterPro" id="IPR007135">
    <property type="entry name" value="Atg3/Atg10"/>
</dbReference>